<dbReference type="GO" id="GO:0003700">
    <property type="term" value="F:DNA-binding transcription factor activity"/>
    <property type="evidence" value="ECO:0007669"/>
    <property type="project" value="InterPro"/>
</dbReference>
<dbReference type="PROSITE" id="PS01124">
    <property type="entry name" value="HTH_ARAC_FAMILY_2"/>
    <property type="match status" value="1"/>
</dbReference>
<dbReference type="InterPro" id="IPR020449">
    <property type="entry name" value="Tscrpt_reg_AraC-type_HTH"/>
</dbReference>
<dbReference type="PANTHER" id="PTHR43280:SF32">
    <property type="entry name" value="TRANSCRIPTIONAL REGULATORY PROTEIN"/>
    <property type="match status" value="1"/>
</dbReference>
<dbReference type="EMBL" id="JAGKSB010000003">
    <property type="protein sequence ID" value="MBP3942611.1"/>
    <property type="molecule type" value="Genomic_DNA"/>
</dbReference>
<dbReference type="Proteomes" id="UP000679691">
    <property type="component" value="Unassembled WGS sequence"/>
</dbReference>
<feature type="domain" description="HTH araC/xylS-type" evidence="4">
    <location>
        <begin position="189"/>
        <end position="287"/>
    </location>
</feature>
<dbReference type="AlphaFoldDB" id="A0A8T4HCZ1"/>
<gene>
    <name evidence="5" type="ORF">J5U18_03370</name>
</gene>
<evidence type="ECO:0000256" key="2">
    <source>
        <dbReference type="ARBA" id="ARBA00023125"/>
    </source>
</evidence>
<dbReference type="InterPro" id="IPR009057">
    <property type="entry name" value="Homeodomain-like_sf"/>
</dbReference>
<comment type="caution">
    <text evidence="5">The sequence shown here is derived from an EMBL/GenBank/DDBJ whole genome shotgun (WGS) entry which is preliminary data.</text>
</comment>
<dbReference type="Pfam" id="PF12833">
    <property type="entry name" value="HTH_18"/>
    <property type="match status" value="1"/>
</dbReference>
<dbReference type="PANTHER" id="PTHR43280">
    <property type="entry name" value="ARAC-FAMILY TRANSCRIPTIONAL REGULATOR"/>
    <property type="match status" value="1"/>
</dbReference>
<accession>A0A8T4HCZ1</accession>
<reference evidence="5" key="1">
    <citation type="submission" date="2021-03" db="EMBL/GenBank/DDBJ databases">
        <authorList>
            <person name="Lu T."/>
            <person name="Wang Q."/>
            <person name="Han X."/>
        </authorList>
    </citation>
    <scope>NUCLEOTIDE SEQUENCE</scope>
    <source>
        <strain evidence="5">WQ 2009</strain>
    </source>
</reference>
<dbReference type="GO" id="GO:0043565">
    <property type="term" value="F:sequence-specific DNA binding"/>
    <property type="evidence" value="ECO:0007669"/>
    <property type="project" value="InterPro"/>
</dbReference>
<keyword evidence="3" id="KW-0804">Transcription</keyword>
<dbReference type="SUPFAM" id="SSF46689">
    <property type="entry name" value="Homeodomain-like"/>
    <property type="match status" value="1"/>
</dbReference>
<evidence type="ECO:0000256" key="1">
    <source>
        <dbReference type="ARBA" id="ARBA00023015"/>
    </source>
</evidence>
<evidence type="ECO:0000313" key="5">
    <source>
        <dbReference type="EMBL" id="MBP3942611.1"/>
    </source>
</evidence>
<dbReference type="InterPro" id="IPR037923">
    <property type="entry name" value="HTH-like"/>
</dbReference>
<protein>
    <submittedName>
        <fullName evidence="5">Helix-turn-helix domain-containing protein</fullName>
    </submittedName>
</protein>
<name>A0A8T4HCZ1_9SPHI</name>
<sequence>MDIKQIFADEFLERFMPEGVKAIKHQLSPVKIFDLRDIAPYIKSPTAPFLFGYNLLVFISEGHFTHQLGAKTYLVEAPAIFMSNYGSTSAIKSVDRSTKGYCVLVKESAMTSVFREQEILHIFNISPLLNLEVADYQRMQALFGILFQETHSELPFKDLVESILKTILLKIIKLSSATTTLSRREELVMQFKLLVHKNFKKHKQIGFYADQLAVSANYLNRCVLAVFKKSLKDVILEVTITHSKFLLQESTKSIAAISYELEFSDPSYFARAFKKIVGLSPTDYRKQLS</sequence>
<proteinExistence type="predicted"/>
<organism evidence="5 6">
    <name type="scientific">Rhinopithecimicrobium faecis</name>
    <dbReference type="NCBI Taxonomy" id="2820698"/>
    <lineage>
        <taxon>Bacteria</taxon>
        <taxon>Pseudomonadati</taxon>
        <taxon>Bacteroidota</taxon>
        <taxon>Sphingobacteriia</taxon>
        <taxon>Sphingobacteriales</taxon>
        <taxon>Sphingobacteriaceae</taxon>
        <taxon>Rhinopithecimicrobium</taxon>
    </lineage>
</organism>
<evidence type="ECO:0000259" key="4">
    <source>
        <dbReference type="PROSITE" id="PS01124"/>
    </source>
</evidence>
<dbReference type="RefSeq" id="WP_353546094.1">
    <property type="nucleotide sequence ID" value="NZ_JAGKSB010000003.1"/>
</dbReference>
<keyword evidence="2" id="KW-0238">DNA-binding</keyword>
<dbReference type="Gene3D" id="1.10.10.60">
    <property type="entry name" value="Homeodomain-like"/>
    <property type="match status" value="1"/>
</dbReference>
<evidence type="ECO:0000256" key="3">
    <source>
        <dbReference type="ARBA" id="ARBA00023163"/>
    </source>
</evidence>
<dbReference type="SUPFAM" id="SSF51215">
    <property type="entry name" value="Regulatory protein AraC"/>
    <property type="match status" value="1"/>
</dbReference>
<dbReference type="PRINTS" id="PR00032">
    <property type="entry name" value="HTHARAC"/>
</dbReference>
<keyword evidence="6" id="KW-1185">Reference proteome</keyword>
<dbReference type="InterPro" id="IPR018060">
    <property type="entry name" value="HTH_AraC"/>
</dbReference>
<dbReference type="SMART" id="SM00342">
    <property type="entry name" value="HTH_ARAC"/>
    <property type="match status" value="1"/>
</dbReference>
<keyword evidence="1" id="KW-0805">Transcription regulation</keyword>
<evidence type="ECO:0000313" key="6">
    <source>
        <dbReference type="Proteomes" id="UP000679691"/>
    </source>
</evidence>